<dbReference type="Pfam" id="PF13519">
    <property type="entry name" value="VWA_2"/>
    <property type="match status" value="1"/>
</dbReference>
<evidence type="ECO:0000259" key="1">
    <source>
        <dbReference type="PROSITE" id="PS50234"/>
    </source>
</evidence>
<accession>A0ABQ9ELQ2</accession>
<name>A0ABQ9ELQ2_TEGGR</name>
<dbReference type="Gene3D" id="3.40.50.410">
    <property type="entry name" value="von Willebrand factor, type A domain"/>
    <property type="match status" value="1"/>
</dbReference>
<dbReference type="Proteomes" id="UP001217089">
    <property type="component" value="Unassembled WGS sequence"/>
</dbReference>
<dbReference type="InterPro" id="IPR036465">
    <property type="entry name" value="vWFA_dom_sf"/>
</dbReference>
<organism evidence="2 3">
    <name type="scientific">Tegillarca granosa</name>
    <name type="common">Malaysian cockle</name>
    <name type="synonym">Anadara granosa</name>
    <dbReference type="NCBI Taxonomy" id="220873"/>
    <lineage>
        <taxon>Eukaryota</taxon>
        <taxon>Metazoa</taxon>
        <taxon>Spiralia</taxon>
        <taxon>Lophotrochozoa</taxon>
        <taxon>Mollusca</taxon>
        <taxon>Bivalvia</taxon>
        <taxon>Autobranchia</taxon>
        <taxon>Pteriomorphia</taxon>
        <taxon>Arcoida</taxon>
        <taxon>Arcoidea</taxon>
        <taxon>Arcidae</taxon>
        <taxon>Tegillarca</taxon>
    </lineage>
</organism>
<gene>
    <name evidence="2" type="ORF">KUTeg_017766</name>
</gene>
<dbReference type="SMART" id="SM00327">
    <property type="entry name" value="VWA"/>
    <property type="match status" value="1"/>
</dbReference>
<evidence type="ECO:0000313" key="3">
    <source>
        <dbReference type="Proteomes" id="UP001217089"/>
    </source>
</evidence>
<dbReference type="EMBL" id="JARBDR010000903">
    <property type="protein sequence ID" value="KAJ8304183.1"/>
    <property type="molecule type" value="Genomic_DNA"/>
</dbReference>
<protein>
    <recommendedName>
        <fullName evidence="1">VWFA domain-containing protein</fullName>
    </recommendedName>
</protein>
<dbReference type="CDD" id="cd00198">
    <property type="entry name" value="vWFA"/>
    <property type="match status" value="1"/>
</dbReference>
<feature type="domain" description="VWFA" evidence="1">
    <location>
        <begin position="98"/>
        <end position="234"/>
    </location>
</feature>
<proteinExistence type="predicted"/>
<evidence type="ECO:0000313" key="2">
    <source>
        <dbReference type="EMBL" id="KAJ8304183.1"/>
    </source>
</evidence>
<dbReference type="SUPFAM" id="SSF53300">
    <property type="entry name" value="vWA-like"/>
    <property type="match status" value="1"/>
</dbReference>
<reference evidence="2 3" key="1">
    <citation type="submission" date="2022-12" db="EMBL/GenBank/DDBJ databases">
        <title>Chromosome-level genome of Tegillarca granosa.</title>
        <authorList>
            <person name="Kim J."/>
        </authorList>
    </citation>
    <scope>NUCLEOTIDE SEQUENCE [LARGE SCALE GENOMIC DNA]</scope>
    <source>
        <strain evidence="2">Teg-2019</strain>
        <tissue evidence="2">Adductor muscle</tissue>
    </source>
</reference>
<dbReference type="InterPro" id="IPR002035">
    <property type="entry name" value="VWF_A"/>
</dbReference>
<dbReference type="PROSITE" id="PS50234">
    <property type="entry name" value="VWFA"/>
    <property type="match status" value="1"/>
</dbReference>
<comment type="caution">
    <text evidence="2">The sequence shown here is derived from an EMBL/GenBank/DDBJ whole genome shotgun (WGS) entry which is preliminary data.</text>
</comment>
<sequence length="250" mass="28209">MTGRPHNITLKRELNENAKQELFNGLSVDFDGFETDSHKLSERLATMRTEVGNKYRNWLSNPTGLAQEEIDERMWAVWAQEELNRVRRWEEYDLEGPNTVLCLDISASMEGDPFRQMVSLAKTFVKAIENNNIVENISLVTFGHETRVVKHLCKEYQNIISCIDKLRPDGPTPLGGGLFMALAAALGRGKLAVLRNVVLCQRIILISDGFATPDSIIAGPDETVDQIQQLHIKLHLNIIAKELKRVGTRC</sequence>
<keyword evidence="3" id="KW-1185">Reference proteome</keyword>